<evidence type="ECO:0000313" key="1">
    <source>
        <dbReference type="EMBL" id="KAJ0020574.1"/>
    </source>
</evidence>
<dbReference type="EMBL" id="CM047746">
    <property type="protein sequence ID" value="KAJ0020574.1"/>
    <property type="molecule type" value="Genomic_DNA"/>
</dbReference>
<organism evidence="1 2">
    <name type="scientific">Pistacia integerrima</name>
    <dbReference type="NCBI Taxonomy" id="434235"/>
    <lineage>
        <taxon>Eukaryota</taxon>
        <taxon>Viridiplantae</taxon>
        <taxon>Streptophyta</taxon>
        <taxon>Embryophyta</taxon>
        <taxon>Tracheophyta</taxon>
        <taxon>Spermatophyta</taxon>
        <taxon>Magnoliopsida</taxon>
        <taxon>eudicotyledons</taxon>
        <taxon>Gunneridae</taxon>
        <taxon>Pentapetalae</taxon>
        <taxon>rosids</taxon>
        <taxon>malvids</taxon>
        <taxon>Sapindales</taxon>
        <taxon>Anacardiaceae</taxon>
        <taxon>Pistacia</taxon>
    </lineage>
</organism>
<comment type="caution">
    <text evidence="1">The sequence shown here is derived from an EMBL/GenBank/DDBJ whole genome shotgun (WGS) entry which is preliminary data.</text>
</comment>
<dbReference type="Proteomes" id="UP001163603">
    <property type="component" value="Chromosome 11"/>
</dbReference>
<proteinExistence type="predicted"/>
<protein>
    <submittedName>
        <fullName evidence="1">Uncharacterized protein</fullName>
    </submittedName>
</protein>
<reference evidence="2" key="1">
    <citation type="journal article" date="2023" name="G3 (Bethesda)">
        <title>Genome assembly and association tests identify interacting loci associated with vigor, precocity, and sex in interspecific pistachio rootstocks.</title>
        <authorList>
            <person name="Palmer W."/>
            <person name="Jacygrad E."/>
            <person name="Sagayaradj S."/>
            <person name="Cavanaugh K."/>
            <person name="Han R."/>
            <person name="Bertier L."/>
            <person name="Beede B."/>
            <person name="Kafkas S."/>
            <person name="Golino D."/>
            <person name="Preece J."/>
            <person name="Michelmore R."/>
        </authorList>
    </citation>
    <scope>NUCLEOTIDE SEQUENCE [LARGE SCALE GENOMIC DNA]</scope>
</reference>
<keyword evidence="2" id="KW-1185">Reference proteome</keyword>
<sequence length="176" mass="19784">MLFAYFFSRLQFASYSSILLDLELDFSSSPPLHFASSASILLDLDFSISPPLQFTSSSSILQHSRSSCSPSQLLCQFSVRLMLILMVMMLVFEWKSTGHFVGICYAAMYPVLHSPKGRYHVMGDFLGSKYIFSRLEKWSKLYGEFFKPCAFLAERAAKGAPLSDLVINASHIIATH</sequence>
<name>A0ACC0XMQ0_9ROSI</name>
<evidence type="ECO:0000313" key="2">
    <source>
        <dbReference type="Proteomes" id="UP001163603"/>
    </source>
</evidence>
<accession>A0ACC0XMQ0</accession>
<gene>
    <name evidence="1" type="ORF">Pint_32276</name>
</gene>